<evidence type="ECO:0008006" key="3">
    <source>
        <dbReference type="Google" id="ProtNLM"/>
    </source>
</evidence>
<organism evidence="2">
    <name type="scientific">Candidatus Methanophaga sp. ANME-1 ERB7</name>
    <dbReference type="NCBI Taxonomy" id="2759913"/>
    <lineage>
        <taxon>Archaea</taxon>
        <taxon>Methanobacteriati</taxon>
        <taxon>Methanobacteriota</taxon>
        <taxon>Stenosarchaea group</taxon>
        <taxon>Methanomicrobia</taxon>
        <taxon>Candidatus Methanophagales</taxon>
        <taxon>Candidatus Methanophagaceae</taxon>
        <taxon>Candidatus Methanophaga</taxon>
    </lineage>
</organism>
<feature type="coiled-coil region" evidence="1">
    <location>
        <begin position="235"/>
        <end position="262"/>
    </location>
</feature>
<evidence type="ECO:0000313" key="2">
    <source>
        <dbReference type="EMBL" id="QNO56839.1"/>
    </source>
</evidence>
<keyword evidence="1" id="KW-0175">Coiled coil</keyword>
<dbReference type="AlphaFoldDB" id="A0A7G9Z9A5"/>
<name>A0A7G9Z9A5_9EURY</name>
<gene>
    <name evidence="2" type="ORF">IPLBMFHP_00025</name>
</gene>
<reference evidence="2" key="1">
    <citation type="submission" date="2020-06" db="EMBL/GenBank/DDBJ databases">
        <title>Unique genomic features of the anaerobic methanotrophic archaea.</title>
        <authorList>
            <person name="Chadwick G.L."/>
            <person name="Skennerton C.T."/>
            <person name="Laso-Perez R."/>
            <person name="Leu A.O."/>
            <person name="Speth D.R."/>
            <person name="Yu H."/>
            <person name="Morgan-Lang C."/>
            <person name="Hatzenpichler R."/>
            <person name="Goudeau D."/>
            <person name="Malmstrom R."/>
            <person name="Brazelton W.J."/>
            <person name="Woyke T."/>
            <person name="Hallam S.J."/>
            <person name="Tyson G.W."/>
            <person name="Wegener G."/>
            <person name="Boetius A."/>
            <person name="Orphan V."/>
        </authorList>
    </citation>
    <scope>NUCLEOTIDE SEQUENCE</scope>
</reference>
<proteinExistence type="predicted"/>
<dbReference type="EMBL" id="MT631670">
    <property type="protein sequence ID" value="QNO56839.1"/>
    <property type="molecule type" value="Genomic_DNA"/>
</dbReference>
<evidence type="ECO:0000256" key="1">
    <source>
        <dbReference type="SAM" id="Coils"/>
    </source>
</evidence>
<sequence length="410" mass="46897">MSMEKGNGKRRLWEFQPFTICRILGLSFDERRLKRIFKELKLNHDNQFSADFEMHQSLAQICRTQSQPAKRVEKMLEQQFAAYKNEVERLDAQKISAIIEGSTENTLTNVPIPALIWFAVRNGGQDKELETRIFAAIHMKEHLALRFYDELALKLPGSKVEDITKQLEIAFESNEKLQRRCERLEQKKEELISTRDTIKTDKIRLIHELEEQKRLTGRFQEQLKEIGGEAAYVQIEGLKKELEFLRSERKQLNKENAELLKISALSFESKIHSKNDVGNKVVASSCNCNSNDCGDQNEMVTAMGVQLKGVRVAYVGGVEPLEPSYKEMAESFGCLFCYHCGHCEGGKRMMELLVERNDVIFCPVDINSHYACRLVKEACKLRDKPCHFLRSSGLSALKRGLLKIGSDGSA</sequence>
<dbReference type="Pfam" id="PF10087">
    <property type="entry name" value="DUF2325"/>
    <property type="match status" value="1"/>
</dbReference>
<protein>
    <recommendedName>
        <fullName evidence="3">DUF2325 domain-containing protein</fullName>
    </recommendedName>
</protein>
<accession>A0A7G9Z9A5</accession>
<dbReference type="InterPro" id="IPR016772">
    <property type="entry name" value="UCP020408"/>
</dbReference>
<feature type="coiled-coil region" evidence="1">
    <location>
        <begin position="160"/>
        <end position="201"/>
    </location>
</feature>